<feature type="compositionally biased region" description="Basic residues" evidence="1">
    <location>
        <begin position="32"/>
        <end position="41"/>
    </location>
</feature>
<organism evidence="2 3">
    <name type="scientific">Thermus scotoductus (strain ATCC 700910 / SA-01)</name>
    <dbReference type="NCBI Taxonomy" id="743525"/>
    <lineage>
        <taxon>Bacteria</taxon>
        <taxon>Thermotogati</taxon>
        <taxon>Deinococcota</taxon>
        <taxon>Deinococci</taxon>
        <taxon>Thermales</taxon>
        <taxon>Thermaceae</taxon>
        <taxon>Thermus</taxon>
    </lineage>
</organism>
<proteinExistence type="predicted"/>
<accession>E8PQU3</accession>
<evidence type="ECO:0000313" key="3">
    <source>
        <dbReference type="Proteomes" id="UP000008087"/>
    </source>
</evidence>
<evidence type="ECO:0000256" key="1">
    <source>
        <dbReference type="SAM" id="MobiDB-lite"/>
    </source>
</evidence>
<dbReference type="STRING" id="743525.TSC_c12550"/>
<gene>
    <name evidence="2" type="ordered locus">TSC_c12550</name>
</gene>
<dbReference type="AntiFam" id="ANF00006">
    <property type="entry name" value="Translation of CRISPR region"/>
</dbReference>
<sequence length="113" mass="12411">MRGDYGSGALGHLLPFRAIPTCVGTTRENLGHRHHLPGHPHMRGDYSRNTNHDPVKYGPSPHAWGLRAAPACPNPVLIRAIPTCVGTTSLARVRTALFPGHPHMRGDYGLRRR</sequence>
<feature type="compositionally biased region" description="Basic and acidic residues" evidence="1">
    <location>
        <begin position="42"/>
        <end position="51"/>
    </location>
</feature>
<dbReference type="Proteomes" id="UP000008087">
    <property type="component" value="Chromosome"/>
</dbReference>
<dbReference type="AntiFam" id="ANF00057">
    <property type="entry name" value="Translation of E. coli type CRISPR repeat"/>
</dbReference>
<dbReference type="KEGG" id="tsc:TSC_c12550"/>
<feature type="region of interest" description="Disordered" evidence="1">
    <location>
        <begin position="30"/>
        <end position="51"/>
    </location>
</feature>
<name>E8PQU3_THESS</name>
<dbReference type="AlphaFoldDB" id="E8PQU3"/>
<reference evidence="3" key="1">
    <citation type="submission" date="2010-03" db="EMBL/GenBank/DDBJ databases">
        <title>The genome sequence of Thermus scotoductus SA-01.</title>
        <authorList>
            <person name="Gounder K."/>
            <person name="Liesegang H."/>
            <person name="Brzuszkiewicz E."/>
            <person name="Wollherr A."/>
            <person name="Daniel R."/>
            <person name="Gottschalk G."/>
            <person name="van Heerden E."/>
            <person name="Litthauer D."/>
        </authorList>
    </citation>
    <scope>NUCLEOTIDE SEQUENCE [LARGE SCALE GENOMIC DNA]</scope>
    <source>
        <strain evidence="3">ATCC 700910 / SA-01</strain>
    </source>
</reference>
<evidence type="ECO:0000313" key="2">
    <source>
        <dbReference type="EMBL" id="ADW21875.1"/>
    </source>
</evidence>
<dbReference type="HOGENOM" id="CLU_2132359_0_0_0"/>
<dbReference type="EMBL" id="CP001962">
    <property type="protein sequence ID" value="ADW21875.1"/>
    <property type="molecule type" value="Genomic_DNA"/>
</dbReference>
<reference evidence="2 3" key="2">
    <citation type="journal article" date="2011" name="BMC Genomics">
        <title>Sequence of the hyperplastic genome of the naturally competent Thermus scotoductus SA-01.</title>
        <authorList>
            <person name="Gounder K."/>
            <person name="Brzuszkiewicz E."/>
            <person name="Liesegang H."/>
            <person name="Wollherr A."/>
            <person name="Daniel R."/>
            <person name="Gottschalk G."/>
            <person name="Reva O."/>
            <person name="Kumwenda B."/>
            <person name="Srivastava M."/>
            <person name="Bricio C."/>
            <person name="Berenguer J."/>
            <person name="van Heerden E."/>
            <person name="Litthauer D."/>
        </authorList>
    </citation>
    <scope>NUCLEOTIDE SEQUENCE [LARGE SCALE GENOMIC DNA]</scope>
    <source>
        <strain evidence="3">ATCC 700910 / SA-01</strain>
    </source>
</reference>
<protein>
    <submittedName>
        <fullName evidence="2">Uncharacterized protein</fullName>
    </submittedName>
</protein>